<organism evidence="1 2">
    <name type="scientific">Serinibacter arcticus</name>
    <dbReference type="NCBI Taxonomy" id="1655435"/>
    <lineage>
        <taxon>Bacteria</taxon>
        <taxon>Bacillati</taxon>
        <taxon>Actinomycetota</taxon>
        <taxon>Actinomycetes</taxon>
        <taxon>Micrococcales</taxon>
        <taxon>Beutenbergiaceae</taxon>
        <taxon>Serinibacter</taxon>
    </lineage>
</organism>
<evidence type="ECO:0000313" key="2">
    <source>
        <dbReference type="Proteomes" id="UP000297318"/>
    </source>
</evidence>
<dbReference type="Proteomes" id="UP000297318">
    <property type="component" value="Unassembled WGS sequence"/>
</dbReference>
<dbReference type="EMBL" id="RHPJ01000005">
    <property type="protein sequence ID" value="TGO03931.1"/>
    <property type="molecule type" value="Genomic_DNA"/>
</dbReference>
<evidence type="ECO:0000313" key="1">
    <source>
        <dbReference type="EMBL" id="TGO03931.1"/>
    </source>
</evidence>
<dbReference type="Pfam" id="PF14305">
    <property type="entry name" value="ATPgrasp_TupA"/>
    <property type="match status" value="1"/>
</dbReference>
<dbReference type="GO" id="GO:0016740">
    <property type="term" value="F:transferase activity"/>
    <property type="evidence" value="ECO:0007669"/>
    <property type="project" value="UniProtKB-KW"/>
</dbReference>
<reference evidence="1 2" key="1">
    <citation type="submission" date="2018-11" db="EMBL/GenBank/DDBJ databases">
        <title>Complete genome sequencing of the Actinobacteria Serinibacter sp. K3-2.</title>
        <authorList>
            <person name="Rakitin A.L."/>
            <person name="Beletsky A.V."/>
            <person name="Mardanov A.V."/>
            <person name="Ravin N.V."/>
            <person name="Gromova A.S."/>
            <person name="Filippova S.N."/>
            <person name="Gal'Chenko V.F."/>
        </authorList>
    </citation>
    <scope>NUCLEOTIDE SEQUENCE [LARGE SCALE GENOMIC DNA]</scope>
    <source>
        <strain evidence="1 2">K3-2</strain>
    </source>
</reference>
<keyword evidence="1" id="KW-0808">Transferase</keyword>
<protein>
    <submittedName>
        <fullName evidence="1">Glycosyltransferase</fullName>
    </submittedName>
</protein>
<dbReference type="AlphaFoldDB" id="A0A4Z1E2Q7"/>
<dbReference type="InterPro" id="IPR029465">
    <property type="entry name" value="ATPgrasp_TupA"/>
</dbReference>
<proteinExistence type="predicted"/>
<keyword evidence="2" id="KW-1185">Reference proteome</keyword>
<name>A0A4Z1E2Q7_9MICO</name>
<gene>
    <name evidence="1" type="ORF">SERN_2943</name>
</gene>
<sequence length="300" mass="34035">MPRPVPRARWRGRSRLVRLVRLWRTRDPQLFTEKVRYKMLRDHRQLVVTFADKGAVRDHVAARGHADLLPHAYAVVDDPDVLLDLELPSSYVVKPTHGSGAAIVVSPAAQPDAALPRPAWGWVYAHVRPDVVDRRVLRDIAAGWTTKLYGRGPNEEWAYSRIPPRIIVEEALAGPDGGIPDDYKLWVFHGVCRYIQVDAGRFGVRTHDFHDPQWRHLPLRGGLPWADPPHEAPDRLAEMIAIAERLGEGTDFVRVDLYLLPGRIVFGELTSYPAGGRSPFDPPSFDAEFGGHWEVPRRYR</sequence>
<accession>A0A4Z1E2Q7</accession>
<dbReference type="RefSeq" id="WP_233251736.1">
    <property type="nucleotide sequence ID" value="NZ_RHPJ01000005.1"/>
</dbReference>
<comment type="caution">
    <text evidence="1">The sequence shown here is derived from an EMBL/GenBank/DDBJ whole genome shotgun (WGS) entry which is preliminary data.</text>
</comment>